<dbReference type="InterPro" id="IPR042229">
    <property type="entry name" value="Listeria/Bacterioides_rpt_sf"/>
</dbReference>
<evidence type="ECO:0000313" key="5">
    <source>
        <dbReference type="Proteomes" id="UP000298653"/>
    </source>
</evidence>
<feature type="chain" id="PRO_5020447192" evidence="3">
    <location>
        <begin position="30"/>
        <end position="971"/>
    </location>
</feature>
<dbReference type="Gene3D" id="2.60.40.4270">
    <property type="entry name" value="Listeria-Bacteroides repeat domain"/>
    <property type="match status" value="1"/>
</dbReference>
<dbReference type="InterPro" id="IPR012332">
    <property type="entry name" value="Autotransporter_pectin_lyase_C"/>
</dbReference>
<protein>
    <submittedName>
        <fullName evidence="4">Multidomain protein with s-layer homology region, glug motif, ig motif, i-set domain</fullName>
    </submittedName>
</protein>
<dbReference type="GO" id="GO:0030313">
    <property type="term" value="C:cell envelope"/>
    <property type="evidence" value="ECO:0007669"/>
    <property type="project" value="UniProtKB-SubCell"/>
</dbReference>
<dbReference type="KEGG" id="arf:AR1Y2_3137"/>
<keyword evidence="3" id="KW-0732">Signal</keyword>
<feature type="compositionally biased region" description="Basic and acidic residues" evidence="2">
    <location>
        <begin position="53"/>
        <end position="62"/>
    </location>
</feature>
<dbReference type="InterPro" id="IPR013378">
    <property type="entry name" value="InlB-like_B-rpt"/>
</dbReference>
<accession>A0A4P8IHU2</accession>
<proteinExistence type="predicted"/>
<evidence type="ECO:0000313" key="4">
    <source>
        <dbReference type="EMBL" id="QCP36591.1"/>
    </source>
</evidence>
<evidence type="ECO:0000256" key="3">
    <source>
        <dbReference type="SAM" id="SignalP"/>
    </source>
</evidence>
<dbReference type="AlphaFoldDB" id="A0A4P8IHU2"/>
<feature type="region of interest" description="Disordered" evidence="2">
    <location>
        <begin position="34"/>
        <end position="103"/>
    </location>
</feature>
<dbReference type="EMBL" id="CP040058">
    <property type="protein sequence ID" value="QCP36591.1"/>
    <property type="molecule type" value="Genomic_DNA"/>
</dbReference>
<evidence type="ECO:0000256" key="2">
    <source>
        <dbReference type="SAM" id="MobiDB-lite"/>
    </source>
</evidence>
<dbReference type="RefSeq" id="WP_137329794.1">
    <property type="nucleotide sequence ID" value="NZ_CP040058.1"/>
</dbReference>
<organism evidence="4 5">
    <name type="scientific">Anaerostipes rhamnosivorans</name>
    <dbReference type="NCBI Taxonomy" id="1229621"/>
    <lineage>
        <taxon>Bacteria</taxon>
        <taxon>Bacillati</taxon>
        <taxon>Bacillota</taxon>
        <taxon>Clostridia</taxon>
        <taxon>Lachnospirales</taxon>
        <taxon>Lachnospiraceae</taxon>
        <taxon>Anaerostipes</taxon>
    </lineage>
</organism>
<dbReference type="NCBIfam" id="TIGR02543">
    <property type="entry name" value="List_Bact_rpt"/>
    <property type="match status" value="2"/>
</dbReference>
<feature type="region of interest" description="Disordered" evidence="2">
    <location>
        <begin position="921"/>
        <end position="945"/>
    </location>
</feature>
<reference evidence="4 5" key="1">
    <citation type="submission" date="2019-05" db="EMBL/GenBank/DDBJ databases">
        <title>Complete genome sequencing of Anaerostipes rhamnosivorans.</title>
        <authorList>
            <person name="Bui T.P.N."/>
            <person name="de Vos W.M."/>
        </authorList>
    </citation>
    <scope>NUCLEOTIDE SEQUENCE [LARGE SCALE GENOMIC DNA]</scope>
    <source>
        <strain evidence="4 5">1y2</strain>
    </source>
</reference>
<name>A0A4P8IHU2_9FIRM</name>
<gene>
    <name evidence="4" type="ORF">AR1Y2_3137</name>
</gene>
<feature type="compositionally biased region" description="Polar residues" evidence="2">
    <location>
        <begin position="38"/>
        <end position="48"/>
    </location>
</feature>
<sequence>MTKNKHFRKRLLVLLFTIALSMNGFVLYAKNAEEPDNQTKSAVSTELPASTVKETEEPKTEEQTSTAGTNSDLQKTAKPAKENKTPDKTTAAVSRAAKAPSPYADEDNNVAKIIRDGNELFYTNLRTALSKASDGEEIIVLKDIPAAVGYYTIDKSITLNLNGHSIDGLKNYTILVNKYNTAGITVTIRDGAIYSSCSSDYDSMSICMPLYIRSCGNVILDNVKLEARPAADISGAGIRIEKNATPTEGSVPQVTVRGQNTSVKGTTSGINIISDTKDDRRPELVINGGLVEGGSFGIAGNGTSDATSVTVNGGTVKALGNSGTAIYQPQDGYLTVNGGTIEGKNGIQFCGAGSLSVTGGMITATADTISAADPGTGSVLDGAALSVLSRGGEYGAAKSLDVSITGGILKSLKHTAIREYSVNSQETLIKTIQIYQAEDKDLRVISGTQKAAVIFDNLAGNDAMAISGGRFSSILSDAYCANHFECQKEKDQDNLYRVVPRTYSLTYDYAGGKLPGGKKNPIGYTYFDSAFTLVNPQKEGYDFVGWTGSGISSPQKEVTVAGHSEGDKTYTAVYSPKESRIVFKTKTDDFTIPDKIGRTDEVIHDRTMPVVSARKGYSFAGWFDQKGRKAILLPEKFPAGTTVYTAKWNLIPLASDPNIQIEVPELSPDGTGVSVSDATVTESARQARNIINEIAAGKVPAGMSSGDAKKIKTLLDSAGKDDSVITVLSLQAERKEQASEDERHEFASVMRADEQAAAYFDLSVAISIRVESPDGTVLQIENINLSMLETPLLFQLHVEPSWIQEKAVRIAHVHNRRAEVLTAEKVNRKNGSIEFYAKSFSTYAVLTSENVEITFDSNGGTKVSPQTVKYGTSITKPKNPVKKGSTFIGWYLDKEGKEAYDFTTKVQDSFTLYAKWSQKGKTKTINNEHQNTGAGRHSKPVKAGDTKNPGLWQPVLLASAVFILILRKRLR</sequence>
<evidence type="ECO:0000256" key="1">
    <source>
        <dbReference type="ARBA" id="ARBA00004196"/>
    </source>
</evidence>
<dbReference type="OrthoDB" id="1999899at2"/>
<comment type="subcellular location">
    <subcellularLocation>
        <location evidence="1">Cell envelope</location>
    </subcellularLocation>
</comment>
<feature type="compositionally biased region" description="Polar residues" evidence="2">
    <location>
        <begin position="923"/>
        <end position="933"/>
    </location>
</feature>
<dbReference type="Pfam" id="PF09479">
    <property type="entry name" value="Flg_new"/>
    <property type="match status" value="2"/>
</dbReference>
<feature type="signal peptide" evidence="3">
    <location>
        <begin position="1"/>
        <end position="29"/>
    </location>
</feature>
<keyword evidence="5" id="KW-1185">Reference proteome</keyword>
<dbReference type="Proteomes" id="UP000298653">
    <property type="component" value="Chromosome"/>
</dbReference>
<dbReference type="Gene3D" id="2.160.20.20">
    <property type="match status" value="1"/>
</dbReference>